<evidence type="ECO:0000313" key="7">
    <source>
        <dbReference type="Proteomes" id="UP000242610"/>
    </source>
</evidence>
<proteinExistence type="inferred from homology"/>
<comment type="similarity">
    <text evidence="2">Belongs to the prokaryotic ubiquitin-like protein family.</text>
</comment>
<dbReference type="GO" id="GO:0019941">
    <property type="term" value="P:modification-dependent protein catabolic process"/>
    <property type="evidence" value="ECO:0007669"/>
    <property type="project" value="InterPro"/>
</dbReference>
<dbReference type="GO" id="GO:0031386">
    <property type="term" value="F:protein tag activity"/>
    <property type="evidence" value="ECO:0007669"/>
    <property type="project" value="InterPro"/>
</dbReference>
<dbReference type="RefSeq" id="WP_091847175.1">
    <property type="nucleotide sequence ID" value="NZ_FMBL01000001.1"/>
</dbReference>
<evidence type="ECO:0000256" key="2">
    <source>
        <dbReference type="ARBA" id="ARBA00010616"/>
    </source>
</evidence>
<dbReference type="InterPro" id="IPR008515">
    <property type="entry name" value="Ubiquitin-like_Pup"/>
</dbReference>
<evidence type="ECO:0000313" key="6">
    <source>
        <dbReference type="EMBL" id="SCC78530.1"/>
    </source>
</evidence>
<dbReference type="AlphaFoldDB" id="A0A1C4H1S7"/>
<dbReference type="UniPathway" id="UPA00997"/>
<dbReference type="Pfam" id="PF05639">
    <property type="entry name" value="Pup"/>
    <property type="match status" value="1"/>
</dbReference>
<organism evidence="6 7">
    <name type="scientific">Bifidobacterium commune</name>
    <dbReference type="NCBI Taxonomy" id="1505727"/>
    <lineage>
        <taxon>Bacteria</taxon>
        <taxon>Bacillati</taxon>
        <taxon>Actinomycetota</taxon>
        <taxon>Actinomycetes</taxon>
        <taxon>Bifidobacteriales</taxon>
        <taxon>Bifidobacteriaceae</taxon>
        <taxon>Bifidobacterium</taxon>
    </lineage>
</organism>
<accession>A0A1C4H1S7</accession>
<dbReference type="Proteomes" id="UP000242610">
    <property type="component" value="Unassembled WGS sequence"/>
</dbReference>
<evidence type="ECO:0000256" key="4">
    <source>
        <dbReference type="ARBA" id="ARBA00032321"/>
    </source>
</evidence>
<dbReference type="GO" id="GO:0010498">
    <property type="term" value="P:proteasomal protein catabolic process"/>
    <property type="evidence" value="ECO:0007669"/>
    <property type="project" value="InterPro"/>
</dbReference>
<comment type="pathway">
    <text evidence="1">Protein degradation; proteasomal Pup-dependent pathway.</text>
</comment>
<dbReference type="OrthoDB" id="3254977at2"/>
<protein>
    <recommendedName>
        <fullName evidence="3">Prokaryotic ubiquitin-like protein Pup</fullName>
    </recommendedName>
    <alternativeName>
        <fullName evidence="4">Bacterial ubiquitin-like modifier</fullName>
    </alternativeName>
</protein>
<dbReference type="NCBIfam" id="TIGR03687">
    <property type="entry name" value="pupylate_cterm"/>
    <property type="match status" value="1"/>
</dbReference>
<keyword evidence="7" id="KW-1185">Reference proteome</keyword>
<dbReference type="GO" id="GO:0070490">
    <property type="term" value="P:protein pupylation"/>
    <property type="evidence" value="ECO:0007669"/>
    <property type="project" value="InterPro"/>
</dbReference>
<reference evidence="7" key="1">
    <citation type="submission" date="2016-08" db="EMBL/GenBank/DDBJ databases">
        <authorList>
            <person name="Varghese N."/>
            <person name="Submissions Spin"/>
        </authorList>
    </citation>
    <scope>NUCLEOTIDE SEQUENCE [LARGE SCALE GENOMIC DNA]</scope>
    <source>
        <strain evidence="7">R-52791</strain>
    </source>
</reference>
<evidence type="ECO:0000256" key="1">
    <source>
        <dbReference type="ARBA" id="ARBA00004707"/>
    </source>
</evidence>
<evidence type="ECO:0000256" key="5">
    <source>
        <dbReference type="SAM" id="MobiDB-lite"/>
    </source>
</evidence>
<gene>
    <name evidence="6" type="ORF">GA0061077_0307</name>
</gene>
<dbReference type="EMBL" id="FMBL01000001">
    <property type="protein sequence ID" value="SCC78530.1"/>
    <property type="molecule type" value="Genomic_DNA"/>
</dbReference>
<dbReference type="GO" id="GO:0070628">
    <property type="term" value="F:proteasome binding"/>
    <property type="evidence" value="ECO:0007669"/>
    <property type="project" value="InterPro"/>
</dbReference>
<dbReference type="STRING" id="1505727.GA0061077_0307"/>
<feature type="region of interest" description="Disordered" evidence="5">
    <location>
        <begin position="1"/>
        <end position="31"/>
    </location>
</feature>
<sequence length="65" mass="7306">MPQQFAQSQHQNSDTSENQKQQCSEKMTSLRHQQDALDAVLDDISSTLETDAEEYVSSFVQKGGE</sequence>
<evidence type="ECO:0000256" key="3">
    <source>
        <dbReference type="ARBA" id="ARBA00016748"/>
    </source>
</evidence>
<name>A0A1C4H1S7_9BIFI</name>